<protein>
    <submittedName>
        <fullName evidence="1">Uncharacterized protein</fullName>
    </submittedName>
</protein>
<name>A0A836C6H0_9STRA</name>
<keyword evidence="2" id="KW-1185">Reference proteome</keyword>
<comment type="caution">
    <text evidence="1">The sequence shown here is derived from an EMBL/GenBank/DDBJ whole genome shotgun (WGS) entry which is preliminary data.</text>
</comment>
<reference evidence="1" key="1">
    <citation type="submission" date="2021-02" db="EMBL/GenBank/DDBJ databases">
        <title>First Annotated Genome of the Yellow-green Alga Tribonema minus.</title>
        <authorList>
            <person name="Mahan K.M."/>
        </authorList>
    </citation>
    <scope>NUCLEOTIDE SEQUENCE</scope>
    <source>
        <strain evidence="1">UTEX B ZZ1240</strain>
    </source>
</reference>
<dbReference type="EMBL" id="JAFCMP010000557">
    <property type="protein sequence ID" value="KAG5174895.1"/>
    <property type="molecule type" value="Genomic_DNA"/>
</dbReference>
<dbReference type="Proteomes" id="UP000664859">
    <property type="component" value="Unassembled WGS sequence"/>
</dbReference>
<accession>A0A836C6H0</accession>
<proteinExistence type="predicted"/>
<gene>
    <name evidence="1" type="ORF">JKP88DRAFT_250533</name>
</gene>
<sequence>MCRKDGRRSSLTVVAALLAHAPFSHAFLATGGAALLVKRSASLPNILASSALTVRSGDGQRSSSGRERRRSYASMRIGATATVIESLSCTILKGVLTNPRQ</sequence>
<organism evidence="1 2">
    <name type="scientific">Tribonema minus</name>
    <dbReference type="NCBI Taxonomy" id="303371"/>
    <lineage>
        <taxon>Eukaryota</taxon>
        <taxon>Sar</taxon>
        <taxon>Stramenopiles</taxon>
        <taxon>Ochrophyta</taxon>
        <taxon>PX clade</taxon>
        <taxon>Xanthophyceae</taxon>
        <taxon>Tribonematales</taxon>
        <taxon>Tribonemataceae</taxon>
        <taxon>Tribonema</taxon>
    </lineage>
</organism>
<evidence type="ECO:0000313" key="1">
    <source>
        <dbReference type="EMBL" id="KAG5174895.1"/>
    </source>
</evidence>
<dbReference type="AlphaFoldDB" id="A0A836C6H0"/>
<evidence type="ECO:0000313" key="2">
    <source>
        <dbReference type="Proteomes" id="UP000664859"/>
    </source>
</evidence>
<feature type="non-terminal residue" evidence="1">
    <location>
        <position position="101"/>
    </location>
</feature>